<keyword evidence="7 11" id="KW-0479">Metal-binding</keyword>
<feature type="active site" evidence="11">
    <location>
        <position position="100"/>
    </location>
</feature>
<keyword evidence="9 11" id="KW-0804">Transcription</keyword>
<dbReference type="EMBL" id="CP075546">
    <property type="protein sequence ID" value="QVV87414.1"/>
    <property type="molecule type" value="Genomic_DNA"/>
</dbReference>
<keyword evidence="10 11" id="KW-0464">Manganese</keyword>
<evidence type="ECO:0000256" key="8">
    <source>
        <dbReference type="ARBA" id="ARBA00022842"/>
    </source>
</evidence>
<keyword evidence="4 11" id="KW-0808">Transferase</keyword>
<evidence type="ECO:0000256" key="6">
    <source>
        <dbReference type="ARBA" id="ARBA00022705"/>
    </source>
</evidence>
<dbReference type="SUPFAM" id="SSF56747">
    <property type="entry name" value="Prim-pol domain"/>
    <property type="match status" value="1"/>
</dbReference>
<dbReference type="GeneID" id="65565099"/>
<keyword evidence="2 11" id="KW-0240">DNA-directed RNA polymerase</keyword>
<dbReference type="RefSeq" id="WP_214418237.1">
    <property type="nucleotide sequence ID" value="NZ_CP075546.1"/>
</dbReference>
<evidence type="ECO:0000256" key="9">
    <source>
        <dbReference type="ARBA" id="ARBA00023163"/>
    </source>
</evidence>
<keyword evidence="6 11" id="KW-0235">DNA replication</keyword>
<evidence type="ECO:0000256" key="4">
    <source>
        <dbReference type="ARBA" id="ARBA00022679"/>
    </source>
</evidence>
<dbReference type="PANTHER" id="PTHR10536">
    <property type="entry name" value="DNA PRIMASE SMALL SUBUNIT"/>
    <property type="match status" value="1"/>
</dbReference>
<evidence type="ECO:0000256" key="7">
    <source>
        <dbReference type="ARBA" id="ARBA00022723"/>
    </source>
</evidence>
<evidence type="ECO:0000313" key="14">
    <source>
        <dbReference type="EMBL" id="QVV87414.1"/>
    </source>
</evidence>
<dbReference type="GO" id="GO:1990077">
    <property type="term" value="C:primosome complex"/>
    <property type="evidence" value="ECO:0007669"/>
    <property type="project" value="UniProtKB-KW"/>
</dbReference>
<evidence type="ECO:0000256" key="2">
    <source>
        <dbReference type="ARBA" id="ARBA00022478"/>
    </source>
</evidence>
<dbReference type="GO" id="GO:0000428">
    <property type="term" value="C:DNA-directed RNA polymerase complex"/>
    <property type="evidence" value="ECO:0007669"/>
    <property type="project" value="UniProtKB-KW"/>
</dbReference>
<gene>
    <name evidence="11" type="primary">priS</name>
    <name evidence="14" type="ORF">KHC33_08465</name>
</gene>
<organism evidence="14 15">
    <name type="scientific">Methanospirillum purgamenti</name>
    <dbReference type="NCBI Taxonomy" id="2834276"/>
    <lineage>
        <taxon>Archaea</taxon>
        <taxon>Methanobacteriati</taxon>
        <taxon>Methanobacteriota</taxon>
        <taxon>Stenosarchaea group</taxon>
        <taxon>Methanomicrobia</taxon>
        <taxon>Methanomicrobiales</taxon>
        <taxon>Methanospirillaceae</taxon>
        <taxon>Methanospirillum</taxon>
    </lineage>
</organism>
<protein>
    <recommendedName>
        <fullName evidence="11">DNA primase small subunit PriS</fullName>
        <ecNumber evidence="11">2.7.7.-</ecNumber>
    </recommendedName>
</protein>
<dbReference type="GO" id="GO:0003899">
    <property type="term" value="F:DNA-directed RNA polymerase activity"/>
    <property type="evidence" value="ECO:0007669"/>
    <property type="project" value="UniProtKB-UniRule"/>
</dbReference>
<dbReference type="KEGG" id="mrtj:KHC33_08465"/>
<comment type="function">
    <text evidence="11">Catalytic subunit of DNA primase, an RNA polymerase that catalyzes the synthesis of short RNA molecules used as primers for DNA polymerase during DNA replication. The small subunit contains the primase catalytic core and has DNA synthesis activity on its own. Binding to the large subunit stabilizes and modulates the activity, increasing the rate of DNA synthesis while decreasing the length of the DNA fragments, and conferring RNA synthesis capability. The DNA polymerase activity may enable DNA primase to also catalyze primer extension after primer synthesis. May also play a role in DNA repair.</text>
</comment>
<keyword evidence="3 11" id="KW-0639">Primosome</keyword>
<reference evidence="14 15" key="1">
    <citation type="submission" date="2021-05" db="EMBL/GenBank/DDBJ databases">
        <title>A novel Methanospirillum isolate from a pyrite-forming mixed culture.</title>
        <authorList>
            <person name="Bunk B."/>
            <person name="Sproer C."/>
            <person name="Spring S."/>
            <person name="Pester M."/>
        </authorList>
    </citation>
    <scope>NUCLEOTIDE SEQUENCE [LARGE SCALE GENOMIC DNA]</scope>
    <source>
        <strain evidence="14 15">J.3.6.1-F.2.7.3</strain>
    </source>
</reference>
<evidence type="ECO:0000256" key="11">
    <source>
        <dbReference type="HAMAP-Rule" id="MF_00700"/>
    </source>
</evidence>
<dbReference type="Gene3D" id="3.90.920.10">
    <property type="entry name" value="DNA primase, PRIM domain"/>
    <property type="match status" value="1"/>
</dbReference>
<dbReference type="InterPro" id="IPR023639">
    <property type="entry name" value="DNA_primase_ssu_PriS"/>
</dbReference>
<keyword evidence="8 11" id="KW-0460">Magnesium</keyword>
<evidence type="ECO:0000256" key="12">
    <source>
        <dbReference type="RuleBase" id="RU003514"/>
    </source>
</evidence>
<dbReference type="CDD" id="cd04860">
    <property type="entry name" value="AE_Prim_S"/>
    <property type="match status" value="1"/>
</dbReference>
<evidence type="ECO:0000256" key="3">
    <source>
        <dbReference type="ARBA" id="ARBA00022515"/>
    </source>
</evidence>
<evidence type="ECO:0000256" key="5">
    <source>
        <dbReference type="ARBA" id="ARBA00022695"/>
    </source>
</evidence>
<comment type="cofactor">
    <cofactor evidence="11">
        <name>Mg(2+)</name>
        <dbReference type="ChEBI" id="CHEBI:18420"/>
    </cofactor>
    <cofactor evidence="11">
        <name>Mn(2+)</name>
        <dbReference type="ChEBI" id="CHEBI:29035"/>
    </cofactor>
</comment>
<comment type="similarity">
    <text evidence="1 11 12">Belongs to the eukaryotic-type primase small subunit family.</text>
</comment>
<feature type="active site" evidence="11">
    <location>
        <position position="288"/>
    </location>
</feature>
<accession>A0A8E7AY93</accession>
<evidence type="ECO:0000256" key="1">
    <source>
        <dbReference type="ARBA" id="ARBA00009762"/>
    </source>
</evidence>
<keyword evidence="15" id="KW-1185">Reference proteome</keyword>
<name>A0A8E7AY93_9EURY</name>
<dbReference type="GO" id="GO:0046872">
    <property type="term" value="F:metal ion binding"/>
    <property type="evidence" value="ECO:0007669"/>
    <property type="project" value="UniProtKB-KW"/>
</dbReference>
<dbReference type="HAMAP" id="MF_00700">
    <property type="entry name" value="DNA_primase_sml_arc"/>
    <property type="match status" value="1"/>
</dbReference>
<evidence type="ECO:0000256" key="13">
    <source>
        <dbReference type="RuleBase" id="RU004224"/>
    </source>
</evidence>
<dbReference type="GO" id="GO:0006269">
    <property type="term" value="P:DNA replication, synthesis of primer"/>
    <property type="evidence" value="ECO:0007669"/>
    <property type="project" value="UniProtKB-UniRule"/>
</dbReference>
<dbReference type="InterPro" id="IPR014052">
    <property type="entry name" value="DNA_primase_ssu_euk/arc"/>
</dbReference>
<dbReference type="Proteomes" id="UP000680656">
    <property type="component" value="Chromosome"/>
</dbReference>
<dbReference type="AlphaFoldDB" id="A0A8E7AY93"/>
<evidence type="ECO:0000313" key="15">
    <source>
        <dbReference type="Proteomes" id="UP000680656"/>
    </source>
</evidence>
<dbReference type="InterPro" id="IPR002755">
    <property type="entry name" value="DNA_primase_S"/>
</dbReference>
<comment type="subunit">
    <text evidence="11">Heterodimer of a small subunit (PriS) and a large subunit (PriL).</text>
</comment>
<dbReference type="Pfam" id="PF01896">
    <property type="entry name" value="DNA_primase_S"/>
    <property type="match status" value="1"/>
</dbReference>
<feature type="active site" evidence="11">
    <location>
        <position position="102"/>
    </location>
</feature>
<evidence type="ECO:0000256" key="10">
    <source>
        <dbReference type="ARBA" id="ARBA00023211"/>
    </source>
</evidence>
<dbReference type="EC" id="2.7.7.-" evidence="11"/>
<sequence length="388" mass="43908">MRPATRIFIKQRFTDYYNKTRISPPSSVKEREFGFIFFDDKYPDDIRMRRHIGFSSGDEMQEYIKSLVPAHVYYSTAYYQTPQAPTMGDKEWLGADLIFDLDADHIMRGSYEEMLQRIKDETEKLLGILDDELGIDMKTVKLVFSGGRGYHIHVQELGFRDFGAPERREIVDYICGIGMSPPILLQEWGPFRTGWHDRFRSLLIRYLTELDAKPKKEGKAELSSLRGVGQVMAERFIGMIPELITLLTTNPSSILLRDQTVKTVFAALATERESALLPYIREAAVQADEPVTTDIRRLIRLPGSLHAKSGFKVVALDVKELADFEPLIDAVAFGEREVLIESEREYSFSLLGSQFTIPKGRLKVPEAVGVFLCCRGMAEIGGESGGAS</sequence>
<proteinExistence type="inferred from homology"/>
<comment type="function">
    <text evidence="13">RNA polymerase that catalyzes the synthesis of short RNA molecules used as primers for DNA polymerase during DNA replication.</text>
</comment>
<keyword evidence="5 11" id="KW-0548">Nucleotidyltransferase</keyword>